<dbReference type="Pfam" id="PF00270">
    <property type="entry name" value="DEAD"/>
    <property type="match status" value="1"/>
</dbReference>
<dbReference type="InterPro" id="IPR047112">
    <property type="entry name" value="RecG/Mfd"/>
</dbReference>
<dbReference type="InterPro" id="IPR011545">
    <property type="entry name" value="DEAD/DEAH_box_helicase_dom"/>
</dbReference>
<dbReference type="GO" id="GO:0016787">
    <property type="term" value="F:hydrolase activity"/>
    <property type="evidence" value="ECO:0007669"/>
    <property type="project" value="UniProtKB-KW"/>
</dbReference>
<dbReference type="EMBL" id="MHQM01000038">
    <property type="protein sequence ID" value="OHA02827.1"/>
    <property type="molecule type" value="Genomic_DNA"/>
</dbReference>
<dbReference type="InterPro" id="IPR001650">
    <property type="entry name" value="Helicase_C-like"/>
</dbReference>
<dbReference type="CDD" id="cd04488">
    <property type="entry name" value="RecG_wedge_OBF"/>
    <property type="match status" value="1"/>
</dbReference>
<evidence type="ECO:0000256" key="7">
    <source>
        <dbReference type="ARBA" id="ARBA00023204"/>
    </source>
</evidence>
<dbReference type="STRING" id="1802274.A3J58_01010"/>
<evidence type="ECO:0000256" key="6">
    <source>
        <dbReference type="ARBA" id="ARBA00023125"/>
    </source>
</evidence>
<keyword evidence="7" id="KW-0234">DNA repair</keyword>
<name>A0A1G2KTQ5_9BACT</name>
<comment type="caution">
    <text evidence="11">The sequence shown here is derived from an EMBL/GenBank/DDBJ whole genome shotgun (WGS) entry which is preliminary data.</text>
</comment>
<protein>
    <recommendedName>
        <fullName evidence="8">Probable DNA 3'-5' helicase RecG</fullName>
    </recommendedName>
</protein>
<dbReference type="PANTHER" id="PTHR47964">
    <property type="entry name" value="ATP-DEPENDENT DNA HELICASE HOMOLOG RECG, CHLOROPLASTIC"/>
    <property type="match status" value="1"/>
</dbReference>
<dbReference type="GO" id="GO:0003677">
    <property type="term" value="F:DNA binding"/>
    <property type="evidence" value="ECO:0007669"/>
    <property type="project" value="UniProtKB-KW"/>
</dbReference>
<proteinExistence type="predicted"/>
<organism evidence="11 12">
    <name type="scientific">Candidatus Sungbacteria bacterium RIFCSPHIGHO2_02_FULL_52_23</name>
    <dbReference type="NCBI Taxonomy" id="1802274"/>
    <lineage>
        <taxon>Bacteria</taxon>
        <taxon>Candidatus Sungiibacteriota</taxon>
    </lineage>
</organism>
<evidence type="ECO:0000256" key="2">
    <source>
        <dbReference type="ARBA" id="ARBA00022763"/>
    </source>
</evidence>
<dbReference type="SUPFAM" id="SSF50249">
    <property type="entry name" value="Nucleic acid-binding proteins"/>
    <property type="match status" value="1"/>
</dbReference>
<dbReference type="PROSITE" id="PS51194">
    <property type="entry name" value="HELICASE_CTER"/>
    <property type="match status" value="1"/>
</dbReference>
<evidence type="ECO:0000313" key="11">
    <source>
        <dbReference type="EMBL" id="OHA02827.1"/>
    </source>
</evidence>
<dbReference type="SUPFAM" id="SSF52540">
    <property type="entry name" value="P-loop containing nucleoside triphosphate hydrolases"/>
    <property type="match status" value="2"/>
</dbReference>
<keyword evidence="1" id="KW-0547">Nucleotide-binding</keyword>
<dbReference type="Proteomes" id="UP000178510">
    <property type="component" value="Unassembled WGS sequence"/>
</dbReference>
<dbReference type="AlphaFoldDB" id="A0A1G2KTQ5"/>
<dbReference type="NCBIfam" id="NF008168">
    <property type="entry name" value="PRK10917.2-2"/>
    <property type="match status" value="1"/>
</dbReference>
<dbReference type="Gene3D" id="3.40.50.300">
    <property type="entry name" value="P-loop containing nucleotide triphosphate hydrolases"/>
    <property type="match status" value="2"/>
</dbReference>
<feature type="domain" description="Helicase C-terminal" evidence="10">
    <location>
        <begin position="498"/>
        <end position="644"/>
    </location>
</feature>
<keyword evidence="5" id="KW-0067">ATP-binding</keyword>
<dbReference type="InterPro" id="IPR045562">
    <property type="entry name" value="RecG_dom3_C"/>
</dbReference>
<dbReference type="InterPro" id="IPR027417">
    <property type="entry name" value="P-loop_NTPase"/>
</dbReference>
<dbReference type="InterPro" id="IPR012340">
    <property type="entry name" value="NA-bd_OB-fold"/>
</dbReference>
<dbReference type="Pfam" id="PF17191">
    <property type="entry name" value="RecG_wedge"/>
    <property type="match status" value="1"/>
</dbReference>
<keyword evidence="6" id="KW-0238">DNA-binding</keyword>
<dbReference type="GO" id="GO:0003678">
    <property type="term" value="F:DNA helicase activity"/>
    <property type="evidence" value="ECO:0007669"/>
    <property type="project" value="TreeGrafter"/>
</dbReference>
<dbReference type="InterPro" id="IPR033454">
    <property type="entry name" value="RecG_wedge"/>
</dbReference>
<dbReference type="GO" id="GO:0005524">
    <property type="term" value="F:ATP binding"/>
    <property type="evidence" value="ECO:0007669"/>
    <property type="project" value="UniProtKB-KW"/>
</dbReference>
<dbReference type="PROSITE" id="PS51192">
    <property type="entry name" value="HELICASE_ATP_BIND_1"/>
    <property type="match status" value="1"/>
</dbReference>
<evidence type="ECO:0000259" key="9">
    <source>
        <dbReference type="PROSITE" id="PS51192"/>
    </source>
</evidence>
<keyword evidence="2" id="KW-0227">DNA damage</keyword>
<evidence type="ECO:0000256" key="8">
    <source>
        <dbReference type="ARBA" id="ARBA00049819"/>
    </source>
</evidence>
<evidence type="ECO:0000256" key="3">
    <source>
        <dbReference type="ARBA" id="ARBA00022801"/>
    </source>
</evidence>
<keyword evidence="3" id="KW-0378">Hydrolase</keyword>
<dbReference type="Pfam" id="PF00271">
    <property type="entry name" value="Helicase_C"/>
    <property type="match status" value="1"/>
</dbReference>
<dbReference type="PANTHER" id="PTHR47964:SF1">
    <property type="entry name" value="ATP-DEPENDENT DNA HELICASE HOMOLOG RECG, CHLOROPLASTIC"/>
    <property type="match status" value="1"/>
</dbReference>
<accession>A0A1G2KTQ5</accession>
<dbReference type="SMART" id="SM00487">
    <property type="entry name" value="DEXDc"/>
    <property type="match status" value="1"/>
</dbReference>
<feature type="domain" description="Helicase ATP-binding" evidence="9">
    <location>
        <begin position="279"/>
        <end position="450"/>
    </location>
</feature>
<evidence type="ECO:0000256" key="5">
    <source>
        <dbReference type="ARBA" id="ARBA00022840"/>
    </source>
</evidence>
<dbReference type="InterPro" id="IPR014001">
    <property type="entry name" value="Helicase_ATP-bd"/>
</dbReference>
<evidence type="ECO:0000313" key="12">
    <source>
        <dbReference type="Proteomes" id="UP000178510"/>
    </source>
</evidence>
<dbReference type="GO" id="GO:0006281">
    <property type="term" value="P:DNA repair"/>
    <property type="evidence" value="ECO:0007669"/>
    <property type="project" value="UniProtKB-KW"/>
</dbReference>
<reference evidence="11 12" key="1">
    <citation type="journal article" date="2016" name="Nat. Commun.">
        <title>Thousands of microbial genomes shed light on interconnected biogeochemical processes in an aquifer system.</title>
        <authorList>
            <person name="Anantharaman K."/>
            <person name="Brown C.T."/>
            <person name="Hug L.A."/>
            <person name="Sharon I."/>
            <person name="Castelle C.J."/>
            <person name="Probst A.J."/>
            <person name="Thomas B.C."/>
            <person name="Singh A."/>
            <person name="Wilkins M.J."/>
            <person name="Karaoz U."/>
            <person name="Brodie E.L."/>
            <person name="Williams K.H."/>
            <person name="Hubbard S.S."/>
            <person name="Banfield J.F."/>
        </authorList>
    </citation>
    <scope>NUCLEOTIDE SEQUENCE [LARGE SCALE GENOMIC DNA]</scope>
</reference>
<evidence type="ECO:0000256" key="1">
    <source>
        <dbReference type="ARBA" id="ARBA00022741"/>
    </source>
</evidence>
<sequence>MLDAPIASLPKVSRAILPALKRLGIETLRDLLFHFPARYEEFPAERPIARVAAGESVTIKGVIQRISGFRTPRKGMHITEAAIADASGMIQAVWFNQRFLEQNLKEGSIVRLSGKVVRGTRGLTLQNPSHEKVTSDLRQATGSSDTHTEGLVAIYPETYGITSRWLRFLIRTYIGATSDMPDPLPQETLARHGLPPLTSALRAIHTPDTRESALRAEKRFIFEEMLLLQMHSLRERARLKARRAREIPFDVPLVKEFVISLPFRLTDAQRRAIWEIGHDMAKDQPMNRLLEGDVGSGKTVVAAAAALLAVRAGGRVACMAPTEILARQHHATFTSILAPFHATIGLLTGAKKEYGALTDIVIGTHALLHREKDFADFNLVIVDEQHRFGVSQRAALTRNKELGIRNNDKSGHPIIHNSQFLLPHFLSMTATPIPRTLALAVYGDLDLSLLDEMPQNRKEIITRIVSPGKRREAYAFIRAEVSRGRQAFVICPRIETPNQEARIKNQEGQQKSLLAAEVKTVMDEYKKLTTEIFPDLRIAMLHGRMKAKEKDAIMQKFRSRDTDILVSTSVIEVGVDIPNATIMMIEGADRFGLAQLHQFRGRVGRGSDQSYCFLFPTEDGAVSRRLHAVANAKNGFELAEKDLAIRGPGDIFGTRQWGEAGLAIRGVRDPKLVRDVRQEAVELVKKSPDLSAYPALAERLARMEKTLHLE</sequence>
<dbReference type="Gene3D" id="2.40.50.140">
    <property type="entry name" value="Nucleic acid-binding proteins"/>
    <property type="match status" value="1"/>
</dbReference>
<dbReference type="SMART" id="SM00490">
    <property type="entry name" value="HELICc"/>
    <property type="match status" value="1"/>
</dbReference>
<gene>
    <name evidence="11" type="ORF">A3J58_01010</name>
</gene>
<evidence type="ECO:0000259" key="10">
    <source>
        <dbReference type="PROSITE" id="PS51194"/>
    </source>
</evidence>
<evidence type="ECO:0000256" key="4">
    <source>
        <dbReference type="ARBA" id="ARBA00022806"/>
    </source>
</evidence>
<dbReference type="Pfam" id="PF19833">
    <property type="entry name" value="RecG_dom3_C"/>
    <property type="match status" value="1"/>
</dbReference>
<keyword evidence="4" id="KW-0347">Helicase</keyword>